<gene>
    <name evidence="3" type="ORF">JYA63_15900</name>
</gene>
<dbReference type="Proteomes" id="UP001296923">
    <property type="component" value="Unassembled WGS sequence"/>
</dbReference>
<evidence type="ECO:0000313" key="3">
    <source>
        <dbReference type="EMBL" id="MBN3555761.1"/>
    </source>
</evidence>
<sequence>MSDNWNFYMDVLDDYLASIVIDLDVTEEVNIKKYKWLFSVKITIQHPTEIGNPGEQEDEKIGEWEYDLMEKLNDEDIIQVGRLTTNGTREFFYYAKKEKHGSIIDKHALAIFDKNGYETEITVIEEEEPWSFYAEFLYPDEYQFQQMSNRELIELLENENDDLEEPRKVEHWIEFETLDNLKAFKQEIQKEGFIIESYEKERNEEDTYSITISRVDGVDYHIIDGVTDTIMSVAQEHNGIYDGWESPVVLKKNIL</sequence>
<comment type="caution">
    <text evidence="3">The sequence shown here is derived from an EMBL/GenBank/DDBJ whole genome shotgun (WGS) entry which is preliminary data.</text>
</comment>
<name>A0ABS2ZSE1_9BACL</name>
<dbReference type="RefSeq" id="WP_205726556.1">
    <property type="nucleotide sequence ID" value="NZ_JAFHKR010000039.1"/>
</dbReference>
<dbReference type="Pfam" id="PF06877">
    <property type="entry name" value="RraB"/>
    <property type="match status" value="1"/>
</dbReference>
<evidence type="ECO:0000259" key="1">
    <source>
        <dbReference type="Pfam" id="PF05117"/>
    </source>
</evidence>
<feature type="domain" description="Regulator of ribonuclease activity B" evidence="2">
    <location>
        <begin position="148"/>
        <end position="245"/>
    </location>
</feature>
<dbReference type="SUPFAM" id="SSF89946">
    <property type="entry name" value="Hypothetical protein VC0424"/>
    <property type="match status" value="1"/>
</dbReference>
<keyword evidence="4" id="KW-1185">Reference proteome</keyword>
<dbReference type="Gene3D" id="3.30.70.970">
    <property type="entry name" value="RraB-like"/>
    <property type="match status" value="1"/>
</dbReference>
<dbReference type="Pfam" id="PF05117">
    <property type="entry name" value="DUF695"/>
    <property type="match status" value="1"/>
</dbReference>
<dbReference type="InterPro" id="IPR009671">
    <property type="entry name" value="RraB_dom"/>
</dbReference>
<feature type="domain" description="DUF695" evidence="1">
    <location>
        <begin position="3"/>
        <end position="138"/>
    </location>
</feature>
<accession>A0ABS2ZSE1</accession>
<reference evidence="3 4" key="1">
    <citation type="submission" date="2021-01" db="EMBL/GenBank/DDBJ databases">
        <title>Genome Sequencing of Type Strains.</title>
        <authorList>
            <person name="Lemaire J.F."/>
            <person name="Inderbitzin P."/>
            <person name="Collins S.B."/>
            <person name="Wespe N."/>
            <person name="Knight-Connoni V."/>
        </authorList>
    </citation>
    <scope>NUCLEOTIDE SEQUENCE [LARGE SCALE GENOMIC DNA]</scope>
    <source>
        <strain evidence="3 4">DSM 23009</strain>
    </source>
</reference>
<organism evidence="3 4">
    <name type="scientific">Fictibacillus nanhaiensis</name>
    <dbReference type="NCBI Taxonomy" id="742169"/>
    <lineage>
        <taxon>Bacteria</taxon>
        <taxon>Bacillati</taxon>
        <taxon>Bacillota</taxon>
        <taxon>Bacilli</taxon>
        <taxon>Bacillales</taxon>
        <taxon>Fictibacillaceae</taxon>
        <taxon>Fictibacillus</taxon>
    </lineage>
</organism>
<protein>
    <submittedName>
        <fullName evidence="3">DUF695 domain-containing protein</fullName>
    </submittedName>
</protein>
<dbReference type="InterPro" id="IPR036701">
    <property type="entry name" value="RraB-like_sf"/>
</dbReference>
<proteinExistence type="predicted"/>
<dbReference type="EMBL" id="JAFHKR010000039">
    <property type="protein sequence ID" value="MBN3555761.1"/>
    <property type="molecule type" value="Genomic_DNA"/>
</dbReference>
<dbReference type="InterPro" id="IPR016097">
    <property type="entry name" value="DUF695"/>
</dbReference>
<evidence type="ECO:0000259" key="2">
    <source>
        <dbReference type="Pfam" id="PF06877"/>
    </source>
</evidence>
<evidence type="ECO:0000313" key="4">
    <source>
        <dbReference type="Proteomes" id="UP001296923"/>
    </source>
</evidence>